<dbReference type="OrthoDB" id="190909at2157"/>
<organism evidence="1 2">
    <name type="scientific">Halogeometricum rufum</name>
    <dbReference type="NCBI Taxonomy" id="553469"/>
    <lineage>
        <taxon>Archaea</taxon>
        <taxon>Methanobacteriati</taxon>
        <taxon>Methanobacteriota</taxon>
        <taxon>Stenosarchaea group</taxon>
        <taxon>Halobacteria</taxon>
        <taxon>Halobacteriales</taxon>
        <taxon>Haloferacaceae</taxon>
        <taxon>Halogeometricum</taxon>
    </lineage>
</organism>
<proteinExistence type="predicted"/>
<evidence type="ECO:0000313" key="1">
    <source>
        <dbReference type="EMBL" id="SFR66042.1"/>
    </source>
</evidence>
<reference evidence="2" key="1">
    <citation type="submission" date="2016-10" db="EMBL/GenBank/DDBJ databases">
        <authorList>
            <person name="Varghese N."/>
            <person name="Submissions S."/>
        </authorList>
    </citation>
    <scope>NUCLEOTIDE SEQUENCE [LARGE SCALE GENOMIC DNA]</scope>
    <source>
        <strain evidence="2">CGMCC 1.7736</strain>
    </source>
</reference>
<dbReference type="STRING" id="553469.SAMN04487947_3251"/>
<protein>
    <submittedName>
        <fullName evidence="1">Uncharacterized protein</fullName>
    </submittedName>
</protein>
<name>A0A1I6IH14_9EURY</name>
<gene>
    <name evidence="1" type="ORF">SAMN04487947_3251</name>
</gene>
<sequence>MYRVLIQTGSIECDDYQHTDHGIELHEDGEFVAFVPYETLTAVVDESRKSAEDRAIL</sequence>
<dbReference type="EMBL" id="FOYT01000003">
    <property type="protein sequence ID" value="SFR66042.1"/>
    <property type="molecule type" value="Genomic_DNA"/>
</dbReference>
<evidence type="ECO:0000313" key="2">
    <source>
        <dbReference type="Proteomes" id="UP000198531"/>
    </source>
</evidence>
<dbReference type="AlphaFoldDB" id="A0A1I6IH14"/>
<accession>A0A1I6IH14</accession>
<dbReference type="RefSeq" id="WP_177232671.1">
    <property type="nucleotide sequence ID" value="NZ_FOYT01000003.1"/>
</dbReference>
<keyword evidence="2" id="KW-1185">Reference proteome</keyword>
<dbReference type="Proteomes" id="UP000198531">
    <property type="component" value="Unassembled WGS sequence"/>
</dbReference>